<name>A0A1M6ARI9_9CLOT</name>
<dbReference type="PANTHER" id="PTHR37294:SF1">
    <property type="entry name" value="3'-5' EXORIBONUCLEASE YHAM"/>
    <property type="match status" value="1"/>
</dbReference>
<evidence type="ECO:0000313" key="3">
    <source>
        <dbReference type="EMBL" id="SHI39139.1"/>
    </source>
</evidence>
<evidence type="ECO:0000313" key="4">
    <source>
        <dbReference type="Proteomes" id="UP000184241"/>
    </source>
</evidence>
<sequence length="299" mass="34347">MNNKVYAKDIHISKSIIKSTFMIIRKLYKDGKKDIIILGDSSGDFKASIVANTSLELGMVLKVKGKYTSIFEVSEYEIENNPDLDIFLPKYNGDISNLLDEIEKISLEEFKSKDVLTLNEFFFKDQEFLDMFKSGIGGVSQHHNYRGGLAEHTLGVMKLTKHLAYSYRIRRKEIAILGAKLHDIGKIYEFYHDSPFRYSLRGEMEGHIVIGTQMVEKAFNEQPTLYTEEFKARIKACIVQHHGKLEYGSPREPKTEEALILSIADNIDATMNKVQQIRDITPEGSWSEYDKRINSKLFL</sequence>
<evidence type="ECO:0000259" key="2">
    <source>
        <dbReference type="PROSITE" id="PS51831"/>
    </source>
</evidence>
<keyword evidence="1" id="KW-0378">Hydrolase</keyword>
<dbReference type="AlphaFoldDB" id="A0A1M6ARI9"/>
<organism evidence="3 4">
    <name type="scientific">Clostridium intestinale DSM 6191</name>
    <dbReference type="NCBI Taxonomy" id="1121320"/>
    <lineage>
        <taxon>Bacteria</taxon>
        <taxon>Bacillati</taxon>
        <taxon>Bacillota</taxon>
        <taxon>Clostridia</taxon>
        <taxon>Eubacteriales</taxon>
        <taxon>Clostridiaceae</taxon>
        <taxon>Clostridium</taxon>
    </lineage>
</organism>
<dbReference type="InterPro" id="IPR006675">
    <property type="entry name" value="HDIG_dom"/>
</dbReference>
<dbReference type="PROSITE" id="PS51831">
    <property type="entry name" value="HD"/>
    <property type="match status" value="1"/>
</dbReference>
<dbReference type="RefSeq" id="WP_073022022.1">
    <property type="nucleotide sequence ID" value="NZ_FQXU01000013.1"/>
</dbReference>
<dbReference type="GO" id="GO:0016787">
    <property type="term" value="F:hydrolase activity"/>
    <property type="evidence" value="ECO:0007669"/>
    <property type="project" value="UniProtKB-KW"/>
</dbReference>
<dbReference type="GO" id="GO:0031125">
    <property type="term" value="P:rRNA 3'-end processing"/>
    <property type="evidence" value="ECO:0007669"/>
    <property type="project" value="TreeGrafter"/>
</dbReference>
<dbReference type="InterPro" id="IPR006674">
    <property type="entry name" value="HD_domain"/>
</dbReference>
<dbReference type="InterPro" id="IPR050798">
    <property type="entry name" value="YhaM_exoribonuc/phosphodiest"/>
</dbReference>
<proteinExistence type="predicted"/>
<reference evidence="3 4" key="1">
    <citation type="submission" date="2016-11" db="EMBL/GenBank/DDBJ databases">
        <authorList>
            <person name="Jaros S."/>
            <person name="Januszkiewicz K."/>
            <person name="Wedrychowicz H."/>
        </authorList>
    </citation>
    <scope>NUCLEOTIDE SEQUENCE [LARGE SCALE GENOMIC DNA]</scope>
    <source>
        <strain evidence="3 4">DSM 6191</strain>
    </source>
</reference>
<dbReference type="Gene3D" id="1.10.3210.10">
    <property type="entry name" value="Hypothetical protein af1432"/>
    <property type="match status" value="1"/>
</dbReference>
<protein>
    <submittedName>
        <fullName evidence="3">3'-5' exoribonuclease</fullName>
    </submittedName>
</protein>
<evidence type="ECO:0000256" key="1">
    <source>
        <dbReference type="ARBA" id="ARBA00022801"/>
    </source>
</evidence>
<gene>
    <name evidence="3" type="ORF">SAMN02745941_03742</name>
</gene>
<dbReference type="PANTHER" id="PTHR37294">
    <property type="entry name" value="3'-5' EXORIBONUCLEASE YHAM"/>
    <property type="match status" value="1"/>
</dbReference>
<dbReference type="InterPro" id="IPR003607">
    <property type="entry name" value="HD/PDEase_dom"/>
</dbReference>
<accession>A0A1M6ARI9</accession>
<dbReference type="SUPFAM" id="SSF109604">
    <property type="entry name" value="HD-domain/PDEase-like"/>
    <property type="match status" value="1"/>
</dbReference>
<dbReference type="EMBL" id="FQXU01000013">
    <property type="protein sequence ID" value="SHI39139.1"/>
    <property type="molecule type" value="Genomic_DNA"/>
</dbReference>
<dbReference type="Proteomes" id="UP000184241">
    <property type="component" value="Unassembled WGS sequence"/>
</dbReference>
<dbReference type="CDD" id="cd00077">
    <property type="entry name" value="HDc"/>
    <property type="match status" value="1"/>
</dbReference>
<dbReference type="NCBIfam" id="TIGR00277">
    <property type="entry name" value="HDIG"/>
    <property type="match status" value="1"/>
</dbReference>
<dbReference type="SMART" id="SM00471">
    <property type="entry name" value="HDc"/>
    <property type="match status" value="1"/>
</dbReference>
<feature type="domain" description="HD" evidence="2">
    <location>
        <begin position="149"/>
        <end position="270"/>
    </location>
</feature>
<dbReference type="Pfam" id="PF01966">
    <property type="entry name" value="HD"/>
    <property type="match status" value="1"/>
</dbReference>